<feature type="compositionally biased region" description="Polar residues" evidence="1">
    <location>
        <begin position="745"/>
        <end position="756"/>
    </location>
</feature>
<keyword evidence="2" id="KW-1133">Transmembrane helix</keyword>
<evidence type="ECO:0000313" key="5">
    <source>
        <dbReference type="EMBL" id="KAL0818892.1"/>
    </source>
</evidence>
<dbReference type="PROSITE" id="PS50835">
    <property type="entry name" value="IG_LIKE"/>
    <property type="match status" value="1"/>
</dbReference>
<dbReference type="SMART" id="SM00409">
    <property type="entry name" value="IG"/>
    <property type="match status" value="4"/>
</dbReference>
<feature type="signal peptide" evidence="3">
    <location>
        <begin position="1"/>
        <end position="24"/>
    </location>
</feature>
<dbReference type="AlphaFoldDB" id="A0ABD0SGS5"/>
<feature type="transmembrane region" description="Helical" evidence="2">
    <location>
        <begin position="776"/>
        <end position="797"/>
    </location>
</feature>
<proteinExistence type="predicted"/>
<keyword evidence="3" id="KW-0732">Signal</keyword>
<feature type="domain" description="Ig-like" evidence="4">
    <location>
        <begin position="553"/>
        <end position="649"/>
    </location>
</feature>
<name>A0ABD0SGS5_LOXSC</name>
<feature type="compositionally biased region" description="Polar residues" evidence="1">
    <location>
        <begin position="824"/>
        <end position="833"/>
    </location>
</feature>
<sequence>MKACVWFSASVACALIFAAKASEADVTANLQIGDVLSTRVETVINGQPIPEENIACYLDLPTGETLTFIRDEDDDRYVKHDPYKFEFRPFSPLSGCAINILIKDAKDEGVWRLHFRSTSGEYGGRNYRVVLDTPSTSTPGLDESTTEKDRTIEYEPAVVFSATIGGVVRARINYRDFVHTESCHIVTPNGKEYNLNDASAMFAIGVKNHVDSGVVACGADITVQSETSVGDWVLLSRDTRYSEPIERRVNITINVEERVRAIPSDVKITQGSDLYVRLEQHTPHYRTCQLIGPFEVTDIPHEKDENHRYTCGFIVPNVQMNYTGTWTIVYGEAITYKAEIEVNVYATWENAVNHLEWIRDQPVHMEVGPADAVYCRIASPGEIVVFETFGRCSIQLPRATEQHNGTWTMLVGTPGKVLTEQHTITVSVNGAAPRPEVITIVESQEPAVLLTCAIEGDITIRSCKFMDPVGRVLMAPRGVGEDRYSFHGGNVSLESNVTNSDCGLRITNPEAREMGVWRCSVVTFEDQVYHGFLSVHLPWVTTEDGTVAPPREPRLTITHAPISSLEGDAVTMSCSIQSAIQYCYFRAENGTVFNIAPGTQSDMMKYSGAGFDAGECGITFRTLRAADTGTWSCHVGFTAPNVNEQRNFFTIVVNRAMTANLHDYSWGVSVEGFVHERRELEYCRYVRSDGIGFGSFSASLPDSRYYVDATLSVGYCGLFVNDPNVLEREPWTVVAKVKGQEAEISASTRQDLETQTPLPPPPPPRPPQVVYVRRSYTWLIFIMLGVAFLLMSLSLSTKRNRGWVRQRATTLRNSFRKPPPQPPVATNNTAMAA</sequence>
<gene>
    <name evidence="5" type="ORF">ABMA28_008208</name>
</gene>
<feature type="region of interest" description="Disordered" evidence="1">
    <location>
        <begin position="809"/>
        <end position="833"/>
    </location>
</feature>
<keyword evidence="2" id="KW-0472">Membrane</keyword>
<dbReference type="Proteomes" id="UP001549921">
    <property type="component" value="Unassembled WGS sequence"/>
</dbReference>
<comment type="caution">
    <text evidence="5">The sequence shown here is derived from an EMBL/GenBank/DDBJ whole genome shotgun (WGS) entry which is preliminary data.</text>
</comment>
<protein>
    <recommendedName>
        <fullName evidence="4">Ig-like domain-containing protein</fullName>
    </recommendedName>
</protein>
<dbReference type="InterPro" id="IPR036179">
    <property type="entry name" value="Ig-like_dom_sf"/>
</dbReference>
<reference evidence="5 6" key="1">
    <citation type="submission" date="2024-06" db="EMBL/GenBank/DDBJ databases">
        <title>A chromosome-level genome assembly of beet webworm, Loxostege sticticalis.</title>
        <authorList>
            <person name="Zhang Y."/>
        </authorList>
    </citation>
    <scope>NUCLEOTIDE SEQUENCE [LARGE SCALE GENOMIC DNA]</scope>
    <source>
        <strain evidence="5">AQ028</strain>
        <tissue evidence="5">Male pupae</tissue>
    </source>
</reference>
<evidence type="ECO:0000256" key="1">
    <source>
        <dbReference type="SAM" id="MobiDB-lite"/>
    </source>
</evidence>
<accession>A0ABD0SGS5</accession>
<evidence type="ECO:0000256" key="2">
    <source>
        <dbReference type="SAM" id="Phobius"/>
    </source>
</evidence>
<evidence type="ECO:0000259" key="4">
    <source>
        <dbReference type="PROSITE" id="PS50835"/>
    </source>
</evidence>
<feature type="chain" id="PRO_5044790562" description="Ig-like domain-containing protein" evidence="3">
    <location>
        <begin position="25"/>
        <end position="833"/>
    </location>
</feature>
<dbReference type="SUPFAM" id="SSF48726">
    <property type="entry name" value="Immunoglobulin"/>
    <property type="match status" value="1"/>
</dbReference>
<dbReference type="EMBL" id="JBEDNZ010000021">
    <property type="protein sequence ID" value="KAL0818892.1"/>
    <property type="molecule type" value="Genomic_DNA"/>
</dbReference>
<organism evidence="5 6">
    <name type="scientific">Loxostege sticticalis</name>
    <name type="common">Beet webworm moth</name>
    <dbReference type="NCBI Taxonomy" id="481309"/>
    <lineage>
        <taxon>Eukaryota</taxon>
        <taxon>Metazoa</taxon>
        <taxon>Ecdysozoa</taxon>
        <taxon>Arthropoda</taxon>
        <taxon>Hexapoda</taxon>
        <taxon>Insecta</taxon>
        <taxon>Pterygota</taxon>
        <taxon>Neoptera</taxon>
        <taxon>Endopterygota</taxon>
        <taxon>Lepidoptera</taxon>
        <taxon>Glossata</taxon>
        <taxon>Ditrysia</taxon>
        <taxon>Pyraloidea</taxon>
        <taxon>Crambidae</taxon>
        <taxon>Pyraustinae</taxon>
        <taxon>Loxostege</taxon>
    </lineage>
</organism>
<evidence type="ECO:0000313" key="6">
    <source>
        <dbReference type="Proteomes" id="UP001549921"/>
    </source>
</evidence>
<feature type="compositionally biased region" description="Pro residues" evidence="1">
    <location>
        <begin position="757"/>
        <end position="766"/>
    </location>
</feature>
<dbReference type="InterPro" id="IPR003599">
    <property type="entry name" value="Ig_sub"/>
</dbReference>
<keyword evidence="2" id="KW-0812">Transmembrane</keyword>
<evidence type="ECO:0000256" key="3">
    <source>
        <dbReference type="SAM" id="SignalP"/>
    </source>
</evidence>
<feature type="region of interest" description="Disordered" evidence="1">
    <location>
        <begin position="744"/>
        <end position="766"/>
    </location>
</feature>
<dbReference type="InterPro" id="IPR007110">
    <property type="entry name" value="Ig-like_dom"/>
</dbReference>